<reference evidence="1 2" key="1">
    <citation type="journal article" date="2019" name="Nat. Ecol. Evol.">
        <title>Megaphylogeny resolves global patterns of mushroom evolution.</title>
        <authorList>
            <person name="Varga T."/>
            <person name="Krizsan K."/>
            <person name="Foldi C."/>
            <person name="Dima B."/>
            <person name="Sanchez-Garcia M."/>
            <person name="Sanchez-Ramirez S."/>
            <person name="Szollosi G.J."/>
            <person name="Szarkandi J.G."/>
            <person name="Papp V."/>
            <person name="Albert L."/>
            <person name="Andreopoulos W."/>
            <person name="Angelini C."/>
            <person name="Antonin V."/>
            <person name="Barry K.W."/>
            <person name="Bougher N.L."/>
            <person name="Buchanan P."/>
            <person name="Buyck B."/>
            <person name="Bense V."/>
            <person name="Catcheside P."/>
            <person name="Chovatia M."/>
            <person name="Cooper J."/>
            <person name="Damon W."/>
            <person name="Desjardin D."/>
            <person name="Finy P."/>
            <person name="Geml J."/>
            <person name="Haridas S."/>
            <person name="Hughes K."/>
            <person name="Justo A."/>
            <person name="Karasinski D."/>
            <person name="Kautmanova I."/>
            <person name="Kiss B."/>
            <person name="Kocsube S."/>
            <person name="Kotiranta H."/>
            <person name="LaButti K.M."/>
            <person name="Lechner B.E."/>
            <person name="Liimatainen K."/>
            <person name="Lipzen A."/>
            <person name="Lukacs Z."/>
            <person name="Mihaltcheva S."/>
            <person name="Morgado L.N."/>
            <person name="Niskanen T."/>
            <person name="Noordeloos M.E."/>
            <person name="Ohm R.A."/>
            <person name="Ortiz-Santana B."/>
            <person name="Ovrebo C."/>
            <person name="Racz N."/>
            <person name="Riley R."/>
            <person name="Savchenko A."/>
            <person name="Shiryaev A."/>
            <person name="Soop K."/>
            <person name="Spirin V."/>
            <person name="Szebenyi C."/>
            <person name="Tomsovsky M."/>
            <person name="Tulloss R.E."/>
            <person name="Uehling J."/>
            <person name="Grigoriev I.V."/>
            <person name="Vagvolgyi C."/>
            <person name="Papp T."/>
            <person name="Martin F.M."/>
            <person name="Miettinen O."/>
            <person name="Hibbett D.S."/>
            <person name="Nagy L.G."/>
        </authorList>
    </citation>
    <scope>NUCLEOTIDE SEQUENCE [LARGE SCALE GENOMIC DNA]</scope>
    <source>
        <strain evidence="1 2">NL-1719</strain>
    </source>
</reference>
<dbReference type="EMBL" id="ML208261">
    <property type="protein sequence ID" value="TFK75892.1"/>
    <property type="molecule type" value="Genomic_DNA"/>
</dbReference>
<evidence type="ECO:0000313" key="2">
    <source>
        <dbReference type="Proteomes" id="UP000308600"/>
    </source>
</evidence>
<evidence type="ECO:0000313" key="1">
    <source>
        <dbReference type="EMBL" id="TFK75892.1"/>
    </source>
</evidence>
<name>A0ACD3BFV1_9AGAR</name>
<proteinExistence type="predicted"/>
<gene>
    <name evidence="1" type="ORF">BDN72DRAFT_355613</name>
</gene>
<keyword evidence="2" id="KW-1185">Reference proteome</keyword>
<organism evidence="1 2">
    <name type="scientific">Pluteus cervinus</name>
    <dbReference type="NCBI Taxonomy" id="181527"/>
    <lineage>
        <taxon>Eukaryota</taxon>
        <taxon>Fungi</taxon>
        <taxon>Dikarya</taxon>
        <taxon>Basidiomycota</taxon>
        <taxon>Agaricomycotina</taxon>
        <taxon>Agaricomycetes</taxon>
        <taxon>Agaricomycetidae</taxon>
        <taxon>Agaricales</taxon>
        <taxon>Pluteineae</taxon>
        <taxon>Pluteaceae</taxon>
        <taxon>Pluteus</taxon>
    </lineage>
</organism>
<sequence>MARERSLSGTIPSMETSHDELKDNTIIIVLGASGDLAKKKTFPALFGLYRQNFLPRDVKIVGYARTKMDREEFHKRETSYLKNPNDEEAVAADIEAFKGLSTYVSGGYEDAESFQKLNDHLEEIESHYQSKERNRIFYLALPPSVFIPVAKNLKEQCYVEKGGVNRIIIEKPFGKDLESARELLTSVKQYWTEDETFRIDHYLGKEMVKNLLVLRFANVAMSAAWDKNSISNVQITFKEPFGTEGRGGYFDEFGIIRDILQNHLLQVLSILTMERPVSFAAEDIRDEKVKVLRAIPPIEREDTLLGQYVSANGKPGYLDDDTVPPNSVCPTFAATTLWIHNPRWEGVPFILKAGKALNEAKVEVRIQFKDVTQGIFKDIARNELVIRIQPSEAVYLKLNAKTPGLYTRAIPTEMDLTYKRRFTDTKIPEAYEALILDTLKGDHSNFVRNDELDVAWKIFTPILHWIDGKDGPRPRPVTYPYGSRGPKELNAFVEKRGYKRADASYVWPVTNVSSL</sequence>
<accession>A0ACD3BFV1</accession>
<protein>
    <submittedName>
        <fullName evidence="1">Glucose-6-phosphate 1-dehydrogenase</fullName>
    </submittedName>
</protein>
<dbReference type="Proteomes" id="UP000308600">
    <property type="component" value="Unassembled WGS sequence"/>
</dbReference>